<keyword evidence="2" id="KW-0378">Hydrolase</keyword>
<dbReference type="SUPFAM" id="SSF51556">
    <property type="entry name" value="Metallo-dependent hydrolases"/>
    <property type="match status" value="1"/>
</dbReference>
<evidence type="ECO:0000259" key="1">
    <source>
        <dbReference type="Pfam" id="PF04909"/>
    </source>
</evidence>
<protein>
    <submittedName>
        <fullName evidence="2">Predicted metal-dependent hydrolase, TIM-barrel fold</fullName>
    </submittedName>
</protein>
<sequence>MKTNKPISRRYFIAGTGIFLAGYALNLKGSVVNADEPIIDIHQHTDYAGRSQDKMLAHQRMMGVTTTILLPAGRSLNYGSTHYGLSNGLQVKAGGNEICYQYARDHAPEMLFGACEVPDFPGAIPEIEKYLKLGAKMIGELKFNVDCDSAEMQKIYQLAQEYDVPVLMHWQYNMYNRGFERFHKMLEKYPKVNFLGHSQTFWANIDKDHPDQNVLYPRGKVNPGGLTDRLMSDYPNMFGDISGGSGLSSLTRDEDHARAFLTKHQDKLLYGSDCDDAAGHGPACQGAGTIAAIKKLSASKEIERKILYFNAKKMFRL</sequence>
<reference evidence="3" key="1">
    <citation type="submission" date="2016-10" db="EMBL/GenBank/DDBJ databases">
        <authorList>
            <person name="Varghese N."/>
            <person name="Submissions S."/>
        </authorList>
    </citation>
    <scope>NUCLEOTIDE SEQUENCE [LARGE SCALE GENOMIC DNA]</scope>
    <source>
        <strain evidence="3">DSM 24536</strain>
    </source>
</reference>
<evidence type="ECO:0000313" key="2">
    <source>
        <dbReference type="EMBL" id="SDL63676.1"/>
    </source>
</evidence>
<dbReference type="Pfam" id="PF04909">
    <property type="entry name" value="Amidohydro_2"/>
    <property type="match status" value="1"/>
</dbReference>
<accession>A0A1G9LP46</accession>
<gene>
    <name evidence="2" type="ORF">SAMN05421813_10125</name>
</gene>
<keyword evidence="3" id="KW-1185">Reference proteome</keyword>
<dbReference type="EMBL" id="FNHH01000001">
    <property type="protein sequence ID" value="SDL63676.1"/>
    <property type="molecule type" value="Genomic_DNA"/>
</dbReference>
<dbReference type="GO" id="GO:0016787">
    <property type="term" value="F:hydrolase activity"/>
    <property type="evidence" value="ECO:0007669"/>
    <property type="project" value="UniProtKB-KW"/>
</dbReference>
<dbReference type="STRING" id="990371.SAMN05421813_10125"/>
<evidence type="ECO:0000313" key="3">
    <source>
        <dbReference type="Proteomes" id="UP000199226"/>
    </source>
</evidence>
<dbReference type="Gene3D" id="3.20.20.140">
    <property type="entry name" value="Metal-dependent hydrolases"/>
    <property type="match status" value="1"/>
</dbReference>
<name>A0A1G9LP46_9SPHI</name>
<organism evidence="2 3">
    <name type="scientific">Daejeonella rubra</name>
    <dbReference type="NCBI Taxonomy" id="990371"/>
    <lineage>
        <taxon>Bacteria</taxon>
        <taxon>Pseudomonadati</taxon>
        <taxon>Bacteroidota</taxon>
        <taxon>Sphingobacteriia</taxon>
        <taxon>Sphingobacteriales</taxon>
        <taxon>Sphingobacteriaceae</taxon>
        <taxon>Daejeonella</taxon>
    </lineage>
</organism>
<dbReference type="RefSeq" id="WP_090697293.1">
    <property type="nucleotide sequence ID" value="NZ_FNHH01000001.1"/>
</dbReference>
<dbReference type="InterPro" id="IPR006680">
    <property type="entry name" value="Amidohydro-rel"/>
</dbReference>
<dbReference type="OrthoDB" id="9771932at2"/>
<feature type="domain" description="Amidohydrolase-related" evidence="1">
    <location>
        <begin position="39"/>
        <end position="317"/>
    </location>
</feature>
<dbReference type="Proteomes" id="UP000199226">
    <property type="component" value="Unassembled WGS sequence"/>
</dbReference>
<dbReference type="AlphaFoldDB" id="A0A1G9LP46"/>
<proteinExistence type="predicted"/>
<dbReference type="InterPro" id="IPR032466">
    <property type="entry name" value="Metal_Hydrolase"/>
</dbReference>